<dbReference type="WBParaSite" id="BXY_0181800.1">
    <property type="protein sequence ID" value="BXY_0181800.1"/>
    <property type="gene ID" value="BXY_0181800"/>
</dbReference>
<proteinExistence type="predicted"/>
<feature type="chain" id="PRO_5036021846" evidence="1">
    <location>
        <begin position="32"/>
        <end position="131"/>
    </location>
</feature>
<evidence type="ECO:0000313" key="3">
    <source>
        <dbReference type="Proteomes" id="UP000095284"/>
    </source>
</evidence>
<feature type="signal peptide" evidence="1">
    <location>
        <begin position="1"/>
        <end position="31"/>
    </location>
</feature>
<dbReference type="Proteomes" id="UP000659654">
    <property type="component" value="Unassembled WGS sequence"/>
</dbReference>
<accession>A0A1I7RM83</accession>
<gene>
    <name evidence="2" type="ORF">BXYJ_LOCUS10164</name>
</gene>
<dbReference type="EMBL" id="CAJFDI010000004">
    <property type="protein sequence ID" value="CAD5227867.1"/>
    <property type="molecule type" value="Genomic_DNA"/>
</dbReference>
<evidence type="ECO:0000256" key="1">
    <source>
        <dbReference type="SAM" id="SignalP"/>
    </source>
</evidence>
<keyword evidence="4" id="KW-1185">Reference proteome</keyword>
<name>A0A1I7RM83_BURXY</name>
<dbReference type="AlphaFoldDB" id="A0A1I7RM83"/>
<reference evidence="2" key="2">
    <citation type="submission" date="2020-09" db="EMBL/GenBank/DDBJ databases">
        <authorList>
            <person name="Kikuchi T."/>
        </authorList>
    </citation>
    <scope>NUCLEOTIDE SEQUENCE</scope>
    <source>
        <strain evidence="2">Ka4C1</strain>
    </source>
</reference>
<dbReference type="Proteomes" id="UP000582659">
    <property type="component" value="Unassembled WGS sequence"/>
</dbReference>
<keyword evidence="1" id="KW-0732">Signal</keyword>
<dbReference type="Proteomes" id="UP000095284">
    <property type="component" value="Unplaced"/>
</dbReference>
<dbReference type="SMR" id="A0A1I7RM83"/>
<organism evidence="3 5">
    <name type="scientific">Bursaphelenchus xylophilus</name>
    <name type="common">Pinewood nematode worm</name>
    <name type="synonym">Aphelenchoides xylophilus</name>
    <dbReference type="NCBI Taxonomy" id="6326"/>
    <lineage>
        <taxon>Eukaryota</taxon>
        <taxon>Metazoa</taxon>
        <taxon>Ecdysozoa</taxon>
        <taxon>Nematoda</taxon>
        <taxon>Chromadorea</taxon>
        <taxon>Rhabditida</taxon>
        <taxon>Tylenchina</taxon>
        <taxon>Tylenchomorpha</taxon>
        <taxon>Aphelenchoidea</taxon>
        <taxon>Aphelenchoididae</taxon>
        <taxon>Bursaphelenchus</taxon>
    </lineage>
</organism>
<reference evidence="5" key="1">
    <citation type="submission" date="2016-11" db="UniProtKB">
        <authorList>
            <consortium name="WormBaseParasite"/>
        </authorList>
    </citation>
    <scope>IDENTIFICATION</scope>
</reference>
<evidence type="ECO:0000313" key="5">
    <source>
        <dbReference type="WBParaSite" id="BXY_0181800.1"/>
    </source>
</evidence>
<evidence type="ECO:0000313" key="4">
    <source>
        <dbReference type="Proteomes" id="UP000659654"/>
    </source>
</evidence>
<dbReference type="EMBL" id="CAJFCV020000004">
    <property type="protein sequence ID" value="CAG9118286.1"/>
    <property type="molecule type" value="Genomic_DNA"/>
</dbReference>
<protein>
    <submittedName>
        <fullName evidence="2">(pine wood nematode) hypothetical protein</fullName>
    </submittedName>
</protein>
<evidence type="ECO:0000313" key="2">
    <source>
        <dbReference type="EMBL" id="CAD5227867.1"/>
    </source>
</evidence>
<sequence>MRGNDDKVGPGLTMRSITIALTSILITIAETSVCPDAGTAAGPCFEGECNDGYICSDTGFCCPEVQNFDVQADSSDKKKTTKKLTTKKLSTIKILCVDGALNCGMFVGYCAPGSMYTWCMYSHCRRTCGLC</sequence>